<dbReference type="AlphaFoldDB" id="A0A2S4LB71"/>
<feature type="compositionally biased region" description="Basic residues" evidence="6">
    <location>
        <begin position="1"/>
        <end position="10"/>
    </location>
</feature>
<keyword evidence="9" id="KW-1185">Reference proteome</keyword>
<feature type="domain" description="Proline dehydrogenase" evidence="7">
    <location>
        <begin position="176"/>
        <end position="492"/>
    </location>
</feature>
<organism evidence="8 9">
    <name type="scientific">Tolypocladium paradoxum</name>
    <dbReference type="NCBI Taxonomy" id="94208"/>
    <lineage>
        <taxon>Eukaryota</taxon>
        <taxon>Fungi</taxon>
        <taxon>Dikarya</taxon>
        <taxon>Ascomycota</taxon>
        <taxon>Pezizomycotina</taxon>
        <taxon>Sordariomycetes</taxon>
        <taxon>Hypocreomycetidae</taxon>
        <taxon>Hypocreales</taxon>
        <taxon>Ophiocordycipitaceae</taxon>
        <taxon>Tolypocladium</taxon>
    </lineage>
</organism>
<feature type="region of interest" description="Disordered" evidence="6">
    <location>
        <begin position="1"/>
        <end position="21"/>
    </location>
</feature>
<comment type="cofactor">
    <cofactor evidence="5">
        <name>FAD</name>
        <dbReference type="ChEBI" id="CHEBI:57692"/>
    </cofactor>
</comment>
<gene>
    <name evidence="8" type="ORF">TPAR_00133</name>
</gene>
<dbReference type="GO" id="GO:0005739">
    <property type="term" value="C:mitochondrion"/>
    <property type="evidence" value="ECO:0007669"/>
    <property type="project" value="TreeGrafter"/>
</dbReference>
<dbReference type="InterPro" id="IPR002872">
    <property type="entry name" value="Proline_DH_dom"/>
</dbReference>
<dbReference type="GO" id="GO:0010133">
    <property type="term" value="P:L-proline catabolic process to L-glutamate"/>
    <property type="evidence" value="ECO:0007669"/>
    <property type="project" value="TreeGrafter"/>
</dbReference>
<dbReference type="InterPro" id="IPR029041">
    <property type="entry name" value="FAD-linked_oxidoreductase-like"/>
</dbReference>
<dbReference type="Gene3D" id="3.20.20.220">
    <property type="match status" value="1"/>
</dbReference>
<name>A0A2S4LB71_9HYPO</name>
<dbReference type="GO" id="GO:0071949">
    <property type="term" value="F:FAD binding"/>
    <property type="evidence" value="ECO:0007669"/>
    <property type="project" value="TreeGrafter"/>
</dbReference>
<feature type="compositionally biased region" description="Basic residues" evidence="6">
    <location>
        <begin position="64"/>
        <end position="74"/>
    </location>
</feature>
<evidence type="ECO:0000259" key="7">
    <source>
        <dbReference type="Pfam" id="PF01619"/>
    </source>
</evidence>
<evidence type="ECO:0000256" key="5">
    <source>
        <dbReference type="RuleBase" id="RU364054"/>
    </source>
</evidence>
<feature type="region of interest" description="Disordered" evidence="6">
    <location>
        <begin position="64"/>
        <end position="96"/>
    </location>
</feature>
<dbReference type="Proteomes" id="UP000237481">
    <property type="component" value="Unassembled WGS sequence"/>
</dbReference>
<dbReference type="EC" id="1.5.5.2" evidence="2 5"/>
<keyword evidence="3 5" id="KW-0560">Oxidoreductase</keyword>
<evidence type="ECO:0000256" key="2">
    <source>
        <dbReference type="ARBA" id="ARBA00012695"/>
    </source>
</evidence>
<dbReference type="PANTHER" id="PTHR13914">
    <property type="entry name" value="PROLINE OXIDASE"/>
    <property type="match status" value="1"/>
</dbReference>
<comment type="caution">
    <text evidence="8">The sequence shown here is derived from an EMBL/GenBank/DDBJ whole genome shotgun (WGS) entry which is preliminary data.</text>
</comment>
<dbReference type="PANTHER" id="PTHR13914:SF30">
    <property type="entry name" value="PROLINE DEHYDROGENASE"/>
    <property type="match status" value="1"/>
</dbReference>
<keyword evidence="4 5" id="KW-0642">Proline metabolism</keyword>
<reference evidence="8 9" key="1">
    <citation type="submission" date="2018-01" db="EMBL/GenBank/DDBJ databases">
        <title>Harnessing the power of phylogenomics to disentangle the directionality and signatures of interkingdom host jumping in the parasitic fungal genus Tolypocladium.</title>
        <authorList>
            <person name="Quandt C.A."/>
            <person name="Patterson W."/>
            <person name="Spatafora J.W."/>
        </authorList>
    </citation>
    <scope>NUCLEOTIDE SEQUENCE [LARGE SCALE GENOMIC DNA]</scope>
    <source>
        <strain evidence="8 9">NRBC 100945</strain>
    </source>
</reference>
<proteinExistence type="inferred from homology"/>
<dbReference type="InterPro" id="IPR015659">
    <property type="entry name" value="Proline_oxidase"/>
</dbReference>
<dbReference type="SUPFAM" id="SSF51730">
    <property type="entry name" value="FAD-linked oxidoreductase"/>
    <property type="match status" value="1"/>
</dbReference>
<evidence type="ECO:0000256" key="4">
    <source>
        <dbReference type="ARBA" id="ARBA00023062"/>
    </source>
</evidence>
<dbReference type="OrthoDB" id="5464at2759"/>
<comment type="function">
    <text evidence="5">Converts proline to delta-1-pyrroline-5-carboxylate.</text>
</comment>
<evidence type="ECO:0000313" key="9">
    <source>
        <dbReference type="Proteomes" id="UP000237481"/>
    </source>
</evidence>
<protein>
    <recommendedName>
        <fullName evidence="2 5">Proline dehydrogenase</fullName>
        <ecNumber evidence="2 5">1.5.5.2</ecNumber>
    </recommendedName>
</protein>
<dbReference type="GO" id="GO:0004657">
    <property type="term" value="F:proline dehydrogenase activity"/>
    <property type="evidence" value="ECO:0007669"/>
    <property type="project" value="UniProtKB-EC"/>
</dbReference>
<accession>A0A2S4LB71</accession>
<keyword evidence="5" id="KW-0274">FAD</keyword>
<evidence type="ECO:0000313" key="8">
    <source>
        <dbReference type="EMBL" id="POR39677.1"/>
    </source>
</evidence>
<comment type="catalytic activity">
    <reaction evidence="5">
        <text>L-proline + a quinone = (S)-1-pyrroline-5-carboxylate + a quinol + H(+)</text>
        <dbReference type="Rhea" id="RHEA:23784"/>
        <dbReference type="ChEBI" id="CHEBI:15378"/>
        <dbReference type="ChEBI" id="CHEBI:17388"/>
        <dbReference type="ChEBI" id="CHEBI:24646"/>
        <dbReference type="ChEBI" id="CHEBI:60039"/>
        <dbReference type="ChEBI" id="CHEBI:132124"/>
        <dbReference type="EC" id="1.5.5.2"/>
    </reaction>
</comment>
<sequence>MRAARVHGLVHRASPAPPTHRSSICLSLARPSCLAVIHCQHGGLNSSALGGGGSAAALPFFHHHHHHHQQRRGIHSSEKKSSTITEIPGAVPPPPNMEPGRAPLSLLPLSMILRSLGTSVVSSSPLLLPPSLRIMAALAHSTNPVLNPDRNPLLRYILKKSFYAQFCAGENAPEVRATISRLKRIGFTGVILGYAKEVVLTDKQAGQLEASKLGEETQQIIDSEIVPWAEGTMETVRLAEPGDFVALKFTGAGRLALHQLSHRLPATPYLAKSIDSVCNLAHERGVRLLFDAEQDMLQDGIDDWTMAFARKYNTSPDKATIYGTYQAYKKCTADVVSRHLADAQKGGFTLGVKLVRGAYLGSDPRTCFHDTKEETDACYDGIAASVLTRQWNATLKGKGEYPAAHLVLATHNAESVRRARAICDAGGARSGIAFAQLQGMADEVSCELVDASQSAASVLPVYKYLVWGTTGECMKYLLRRAQENKDAVQRTRSGRDAMWTEVVRRFKNALRMA</sequence>
<dbReference type="EMBL" id="PKSG01000015">
    <property type="protein sequence ID" value="POR39677.1"/>
    <property type="molecule type" value="Genomic_DNA"/>
</dbReference>
<evidence type="ECO:0000256" key="3">
    <source>
        <dbReference type="ARBA" id="ARBA00023002"/>
    </source>
</evidence>
<evidence type="ECO:0000256" key="1">
    <source>
        <dbReference type="ARBA" id="ARBA00005869"/>
    </source>
</evidence>
<comment type="similarity">
    <text evidence="1 5">Belongs to the proline oxidase family.</text>
</comment>
<keyword evidence="5" id="KW-0285">Flavoprotein</keyword>
<evidence type="ECO:0000256" key="6">
    <source>
        <dbReference type="SAM" id="MobiDB-lite"/>
    </source>
</evidence>
<dbReference type="STRING" id="94208.A0A2S4LB71"/>
<dbReference type="Pfam" id="PF01619">
    <property type="entry name" value="Pro_dh"/>
    <property type="match status" value="1"/>
</dbReference>